<dbReference type="GO" id="GO:0034386">
    <property type="term" value="F:4-aminobutyrate:2-oxoglutarate transaminase activity"/>
    <property type="evidence" value="ECO:0007669"/>
    <property type="project" value="UniProtKB-EC"/>
</dbReference>
<dbReference type="RefSeq" id="XP_025363235.1">
    <property type="nucleotide sequence ID" value="XM_025503554.1"/>
</dbReference>
<dbReference type="Pfam" id="PF00202">
    <property type="entry name" value="Aminotran_3"/>
    <property type="match status" value="1"/>
</dbReference>
<keyword evidence="12" id="KW-0175">Coiled coil</keyword>
<comment type="cofactor">
    <cofactor evidence="1">
        <name>pyridoxal 5'-phosphate</name>
        <dbReference type="ChEBI" id="CHEBI:597326"/>
    </cofactor>
</comment>
<dbReference type="EMBL" id="KZ819665">
    <property type="protein sequence ID" value="PWN28623.1"/>
    <property type="molecule type" value="Genomic_DNA"/>
</dbReference>
<sequence>MPRPTAPLRISASTSTRAIHPALTAGQPLRPRVTTSNVPGPRSQSILQDLNRSGDFRTSLVAVDYAKSKGNYLTDADGNQHLDCFGQIASISVGYRNEQLEALAGSERFRIAAMNRPAIGVFPPHDWREILEAGLMKDSVRPRGLTQIFTANCGSTAIESAYKAAFMAYQHKQRGHSDFTAAENDSSLFNSSPGSPSLSILSFKTGFHGRLFGSLSTTRSKALHKVDIPAFDWPAVDWPQLRYPLEENEADNRKEEERCIALVEETIERWQAKSPVAAVVVEPIQSEGGDNHASPFFFQRLREVTRQRGVYLIVDEVQTGVAATGTFWAHEKWNLPHPPDAVTFSKKMQAAGYYHTEELRPSAGYRNFNTWMGDPARAMQASEIVKIIEENGLVEHTAQVGAQLYEALRGLSARHPGLIQNLRGKGQGTFLAFDCETPAQRDELVGRMRNKGVLVGGSGARAVRLRPLLIFSEKELEVFVETLQAVATEIVA</sequence>
<keyword evidence="6" id="KW-0808">Transferase</keyword>
<dbReference type="Proteomes" id="UP000245884">
    <property type="component" value="Unassembled WGS sequence"/>
</dbReference>
<dbReference type="Gene3D" id="3.40.640.10">
    <property type="entry name" value="Type I PLP-dependent aspartate aminotransferase-like (Major domain)"/>
    <property type="match status" value="1"/>
</dbReference>
<dbReference type="InterPro" id="IPR005814">
    <property type="entry name" value="Aminotrans_3"/>
</dbReference>
<feature type="coiled-coil region" evidence="12">
    <location>
        <begin position="245"/>
        <end position="273"/>
    </location>
</feature>
<keyword evidence="5" id="KW-0032">Aminotransferase</keyword>
<protein>
    <recommendedName>
        <fullName evidence="4">4-aminobutyrate aminotransferase</fullName>
        <ecNumber evidence="3">2.6.1.19</ecNumber>
    </recommendedName>
    <alternativeName>
        <fullName evidence="9">GABA aminotransferase</fullName>
    </alternativeName>
    <alternativeName>
        <fullName evidence="8">Gamma-amino-N-butyrate transaminase</fullName>
    </alternativeName>
</protein>
<evidence type="ECO:0000256" key="3">
    <source>
        <dbReference type="ARBA" id="ARBA00012912"/>
    </source>
</evidence>
<evidence type="ECO:0000313" key="14">
    <source>
        <dbReference type="EMBL" id="PWN28623.1"/>
    </source>
</evidence>
<dbReference type="Gene3D" id="3.90.1150.10">
    <property type="entry name" value="Aspartate Aminotransferase, domain 1"/>
    <property type="match status" value="1"/>
</dbReference>
<feature type="region of interest" description="Disordered" evidence="13">
    <location>
        <begin position="1"/>
        <end position="46"/>
    </location>
</feature>
<gene>
    <name evidence="14" type="ORF">BDZ90DRAFT_153234</name>
</gene>
<dbReference type="PROSITE" id="PS00600">
    <property type="entry name" value="AA_TRANSFER_CLASS_3"/>
    <property type="match status" value="1"/>
</dbReference>
<evidence type="ECO:0000256" key="10">
    <source>
        <dbReference type="ARBA" id="ARBA00048021"/>
    </source>
</evidence>
<keyword evidence="15" id="KW-1185">Reference proteome</keyword>
<comment type="similarity">
    <text evidence="2 11">Belongs to the class-III pyridoxal-phosphate-dependent aminotransferase family.</text>
</comment>
<dbReference type="CDD" id="cd00610">
    <property type="entry name" value="OAT_like"/>
    <property type="match status" value="1"/>
</dbReference>
<name>A0A316UXH1_9BASI</name>
<evidence type="ECO:0000256" key="7">
    <source>
        <dbReference type="ARBA" id="ARBA00022898"/>
    </source>
</evidence>
<dbReference type="GO" id="GO:0005739">
    <property type="term" value="C:mitochondrion"/>
    <property type="evidence" value="ECO:0007669"/>
    <property type="project" value="TreeGrafter"/>
</dbReference>
<feature type="compositionally biased region" description="Polar residues" evidence="13">
    <location>
        <begin position="33"/>
        <end position="46"/>
    </location>
</feature>
<dbReference type="InterPro" id="IPR004631">
    <property type="entry name" value="4NH2But_aminotransferase_euk"/>
</dbReference>
<dbReference type="PANTHER" id="PTHR43206:SF1">
    <property type="entry name" value="4-AMINOBUTYRATE AMINOTRANSFERASE, MITOCHONDRIAL"/>
    <property type="match status" value="1"/>
</dbReference>
<dbReference type="STRING" id="1569628.A0A316UXH1"/>
<dbReference type="PIRSF" id="PIRSF000521">
    <property type="entry name" value="Transaminase_4ab_Lys_Orn"/>
    <property type="match status" value="1"/>
</dbReference>
<proteinExistence type="inferred from homology"/>
<evidence type="ECO:0000256" key="6">
    <source>
        <dbReference type="ARBA" id="ARBA00022679"/>
    </source>
</evidence>
<keyword evidence="7 11" id="KW-0663">Pyridoxal phosphate</keyword>
<evidence type="ECO:0000313" key="15">
    <source>
        <dbReference type="Proteomes" id="UP000245884"/>
    </source>
</evidence>
<dbReference type="AlphaFoldDB" id="A0A316UXH1"/>
<evidence type="ECO:0000256" key="12">
    <source>
        <dbReference type="SAM" id="Coils"/>
    </source>
</evidence>
<evidence type="ECO:0000256" key="13">
    <source>
        <dbReference type="SAM" id="MobiDB-lite"/>
    </source>
</evidence>
<reference evidence="14 15" key="1">
    <citation type="journal article" date="2018" name="Mol. Biol. Evol.">
        <title>Broad Genomic Sampling Reveals a Smut Pathogenic Ancestry of the Fungal Clade Ustilaginomycotina.</title>
        <authorList>
            <person name="Kijpornyongpan T."/>
            <person name="Mondo S.J."/>
            <person name="Barry K."/>
            <person name="Sandor L."/>
            <person name="Lee J."/>
            <person name="Lipzen A."/>
            <person name="Pangilinan J."/>
            <person name="LaButti K."/>
            <person name="Hainaut M."/>
            <person name="Henrissat B."/>
            <person name="Grigoriev I.V."/>
            <person name="Spatafora J.W."/>
            <person name="Aime M.C."/>
        </authorList>
    </citation>
    <scope>NUCLEOTIDE SEQUENCE [LARGE SCALE GENOMIC DNA]</scope>
    <source>
        <strain evidence="14 15">MCA 5214</strain>
    </source>
</reference>
<dbReference type="InterPro" id="IPR015424">
    <property type="entry name" value="PyrdxlP-dep_Trfase"/>
</dbReference>
<dbReference type="InterPro" id="IPR015422">
    <property type="entry name" value="PyrdxlP-dep_Trfase_small"/>
</dbReference>
<dbReference type="GeneID" id="37025377"/>
<evidence type="ECO:0000256" key="11">
    <source>
        <dbReference type="RuleBase" id="RU003560"/>
    </source>
</evidence>
<evidence type="ECO:0000256" key="8">
    <source>
        <dbReference type="ARBA" id="ARBA00030204"/>
    </source>
</evidence>
<dbReference type="EC" id="2.6.1.19" evidence="3"/>
<evidence type="ECO:0000256" key="4">
    <source>
        <dbReference type="ARBA" id="ARBA00018543"/>
    </source>
</evidence>
<dbReference type="InterPro" id="IPR049704">
    <property type="entry name" value="Aminotrans_3_PPA_site"/>
</dbReference>
<evidence type="ECO:0000256" key="5">
    <source>
        <dbReference type="ARBA" id="ARBA00022576"/>
    </source>
</evidence>
<dbReference type="FunFam" id="3.40.640.10:FF:000073">
    <property type="entry name" value="Probable 4-aminobutyrate aminotransferase"/>
    <property type="match status" value="1"/>
</dbReference>
<evidence type="ECO:0000256" key="1">
    <source>
        <dbReference type="ARBA" id="ARBA00001933"/>
    </source>
</evidence>
<comment type="catalytic activity">
    <reaction evidence="10">
        <text>4-aminobutanoate + 2-oxoglutarate = succinate semialdehyde + L-glutamate</text>
        <dbReference type="Rhea" id="RHEA:23352"/>
        <dbReference type="ChEBI" id="CHEBI:16810"/>
        <dbReference type="ChEBI" id="CHEBI:29985"/>
        <dbReference type="ChEBI" id="CHEBI:57706"/>
        <dbReference type="ChEBI" id="CHEBI:59888"/>
        <dbReference type="EC" id="2.6.1.19"/>
    </reaction>
</comment>
<dbReference type="NCBIfam" id="TIGR00699">
    <property type="entry name" value="GABAtrns_euk"/>
    <property type="match status" value="1"/>
</dbReference>
<dbReference type="OrthoDB" id="10260828at2759"/>
<dbReference type="GO" id="GO:0030170">
    <property type="term" value="F:pyridoxal phosphate binding"/>
    <property type="evidence" value="ECO:0007669"/>
    <property type="project" value="InterPro"/>
</dbReference>
<dbReference type="GO" id="GO:0009450">
    <property type="term" value="P:gamma-aminobutyric acid catabolic process"/>
    <property type="evidence" value="ECO:0007669"/>
    <property type="project" value="TreeGrafter"/>
</dbReference>
<organism evidence="14 15">
    <name type="scientific">Jaminaea rosea</name>
    <dbReference type="NCBI Taxonomy" id="1569628"/>
    <lineage>
        <taxon>Eukaryota</taxon>
        <taxon>Fungi</taxon>
        <taxon>Dikarya</taxon>
        <taxon>Basidiomycota</taxon>
        <taxon>Ustilaginomycotina</taxon>
        <taxon>Exobasidiomycetes</taxon>
        <taxon>Microstromatales</taxon>
        <taxon>Microstromatales incertae sedis</taxon>
        <taxon>Jaminaea</taxon>
    </lineage>
</organism>
<dbReference type="SUPFAM" id="SSF53383">
    <property type="entry name" value="PLP-dependent transferases"/>
    <property type="match status" value="1"/>
</dbReference>
<dbReference type="InterPro" id="IPR015421">
    <property type="entry name" value="PyrdxlP-dep_Trfase_major"/>
</dbReference>
<dbReference type="PANTHER" id="PTHR43206">
    <property type="entry name" value="AMINOTRANSFERASE"/>
    <property type="match status" value="1"/>
</dbReference>
<evidence type="ECO:0000256" key="9">
    <source>
        <dbReference type="ARBA" id="ARBA00031787"/>
    </source>
</evidence>
<evidence type="ECO:0000256" key="2">
    <source>
        <dbReference type="ARBA" id="ARBA00008954"/>
    </source>
</evidence>
<accession>A0A316UXH1</accession>